<dbReference type="Pfam" id="PF05794">
    <property type="entry name" value="Tcp11"/>
    <property type="match status" value="1"/>
</dbReference>
<name>A0A8I6S9V9_CIMLE</name>
<accession>A0A8I6S9V9</accession>
<protein>
    <submittedName>
        <fullName evidence="2">Uncharacterized protein</fullName>
    </submittedName>
</protein>
<dbReference type="GO" id="GO:0007165">
    <property type="term" value="P:signal transduction"/>
    <property type="evidence" value="ECO:0007669"/>
    <property type="project" value="TreeGrafter"/>
</dbReference>
<organism evidence="2 3">
    <name type="scientific">Cimex lectularius</name>
    <name type="common">Bed bug</name>
    <name type="synonym">Acanthia lectularia</name>
    <dbReference type="NCBI Taxonomy" id="79782"/>
    <lineage>
        <taxon>Eukaryota</taxon>
        <taxon>Metazoa</taxon>
        <taxon>Ecdysozoa</taxon>
        <taxon>Arthropoda</taxon>
        <taxon>Hexapoda</taxon>
        <taxon>Insecta</taxon>
        <taxon>Pterygota</taxon>
        <taxon>Neoptera</taxon>
        <taxon>Paraneoptera</taxon>
        <taxon>Hemiptera</taxon>
        <taxon>Heteroptera</taxon>
        <taxon>Panheteroptera</taxon>
        <taxon>Cimicomorpha</taxon>
        <taxon>Cimicidae</taxon>
        <taxon>Cimex</taxon>
    </lineage>
</organism>
<dbReference type="OrthoDB" id="276323at2759"/>
<evidence type="ECO:0000313" key="3">
    <source>
        <dbReference type="Proteomes" id="UP000494040"/>
    </source>
</evidence>
<dbReference type="RefSeq" id="XP_014261702.1">
    <property type="nucleotide sequence ID" value="XM_014406216.2"/>
</dbReference>
<dbReference type="GeneID" id="106673861"/>
<dbReference type="OMA" id="QIVMCAS"/>
<sequence>MSRNPEGKNMKNSEFLYGESSFDCRERSDRQDLIRNLSLAHEMALCDRVLATSSAAYDANSPLRNSINVQMHQDFWRAFQEELDRVPTKLDTAFVLLGEIRKKLLSVMTPNVKKMKADVNRILDPEDIKAKIENGTFVLEQYAKYLFSVMKRLCAPIRDNDILKLSQVRDPVAMFRGIVEILDLMKLDMINYMLSGIKPYVMANDVDYERTKFAEYISRFCKGLPITRAWLEKYNNPNNDMKKILIDAYMGLLTWPDDSYPETLVLDFPKLAYLKHEYYLVVTLSSIMLIACSLFPIKLDEDQETCKNMKAKIKMLLTEVNDDALLQKSIPHIVEHIQVDADRALKKHGKPTLTQYDLKGLASQLETLVLPNNKIKSIVRLRVDGYLKNTLNGNENIDMPTSLGFVKKELSALGSQFAYLVGHNFSVCSHHYANILES</sequence>
<dbReference type="PANTHER" id="PTHR12832">
    <property type="entry name" value="TESTIS-SPECIFIC PROTEIN PBS13 T-COMPLEX 11"/>
    <property type="match status" value="1"/>
</dbReference>
<dbReference type="AlphaFoldDB" id="A0A8I6S9V9"/>
<reference evidence="2" key="1">
    <citation type="submission" date="2022-01" db="UniProtKB">
        <authorList>
            <consortium name="EnsemblMetazoa"/>
        </authorList>
    </citation>
    <scope>IDENTIFICATION</scope>
</reference>
<dbReference type="KEGG" id="clec:106673861"/>
<keyword evidence="3" id="KW-1185">Reference proteome</keyword>
<proteinExistence type="inferred from homology"/>
<dbReference type="EnsemblMetazoa" id="XM_014406216.2">
    <property type="protein sequence ID" value="XP_014261702.1"/>
    <property type="gene ID" value="LOC106673861"/>
</dbReference>
<dbReference type="Proteomes" id="UP000494040">
    <property type="component" value="Unassembled WGS sequence"/>
</dbReference>
<dbReference type="InterPro" id="IPR008862">
    <property type="entry name" value="Tcp11"/>
</dbReference>
<dbReference type="PANTHER" id="PTHR12832:SF11">
    <property type="entry name" value="LD23868P"/>
    <property type="match status" value="1"/>
</dbReference>
<evidence type="ECO:0000256" key="1">
    <source>
        <dbReference type="ARBA" id="ARBA00010954"/>
    </source>
</evidence>
<comment type="similarity">
    <text evidence="1">Belongs to the TCP11 family.</text>
</comment>
<evidence type="ECO:0000313" key="2">
    <source>
        <dbReference type="EnsemblMetazoa" id="XP_014261702.1"/>
    </source>
</evidence>